<sequence>MTTQTISEKIFSLHMGRNVESGEIVEAEVDYVMVNDVTGLPAFKAYENFDVAPKKEKIVLIPDHYVPNKDTASAEQAKTMREFAKKYKIENYFEVGRGGVCHQIMIEKGFVAPGRLIVGADSHTCTYGALGCFSTGIGSTEAASAMATGKLWFKVPETQKFLVSGNLKKFVGGKDVILSIIKDIGVDGALYKTMEFYGDTFKNLPLADRITISNMAIEAGGKAGIFPADENVFKYLNERVRGNYKAVYADEDADYCETFVYDANKINCMVAMPHLPSNVKPASELSNITIDQAYLGSCTNGRIEDLRIAAKILKNRKVKDNIRMIIVPASTEIYTQAMKEGLFEIFINAGAYVSGPSCGACLGGYMGVLASKERCISSTNRNFIGRMGAKDSEVYLANPAVVAASAIMGRITDPGEI</sequence>
<dbReference type="AlphaFoldDB" id="A0A8J7YUR9"/>
<comment type="cofactor">
    <cofactor evidence="6">
        <name>[4Fe-4S] cluster</name>
        <dbReference type="ChEBI" id="CHEBI:49883"/>
    </cofactor>
    <text evidence="6">Binds 1 [4Fe-4S] cluster per subunit.</text>
</comment>
<gene>
    <name evidence="6" type="primary">leuC</name>
    <name evidence="9" type="ORF">GW779_03535</name>
    <name evidence="8" type="ORF">GW910_02195</name>
</gene>
<feature type="binding site" evidence="6">
    <location>
        <position position="361"/>
    </location>
    <ligand>
        <name>[4Fe-4S] cluster</name>
        <dbReference type="ChEBI" id="CHEBI:49883"/>
    </ligand>
</feature>
<evidence type="ECO:0000256" key="2">
    <source>
        <dbReference type="ARBA" id="ARBA00022723"/>
    </source>
</evidence>
<dbReference type="InterPro" id="IPR050067">
    <property type="entry name" value="IPM_dehydratase_rel_enz"/>
</dbReference>
<proteinExistence type="inferred from homology"/>
<evidence type="ECO:0000313" key="10">
    <source>
        <dbReference type="Proteomes" id="UP000738826"/>
    </source>
</evidence>
<keyword evidence="4 6" id="KW-0411">Iron-sulfur</keyword>
<dbReference type="PROSITE" id="PS00450">
    <property type="entry name" value="ACONITASE_1"/>
    <property type="match status" value="1"/>
</dbReference>
<dbReference type="NCBIfam" id="NF001614">
    <property type="entry name" value="PRK00402.1"/>
    <property type="match status" value="1"/>
</dbReference>
<feature type="binding site" evidence="6">
    <location>
        <position position="358"/>
    </location>
    <ligand>
        <name>[4Fe-4S] cluster</name>
        <dbReference type="ChEBI" id="CHEBI:49883"/>
    </ligand>
</feature>
<comment type="subunit">
    <text evidence="6">Heterodimer of LeuC and LeuD.</text>
</comment>
<dbReference type="GO" id="GO:0046872">
    <property type="term" value="F:metal ion binding"/>
    <property type="evidence" value="ECO:0007669"/>
    <property type="project" value="UniProtKB-KW"/>
</dbReference>
<dbReference type="InterPro" id="IPR018136">
    <property type="entry name" value="Aconitase_4Fe-4S_BS"/>
</dbReference>
<dbReference type="CDD" id="cd01583">
    <property type="entry name" value="IPMI"/>
    <property type="match status" value="1"/>
</dbReference>
<dbReference type="PRINTS" id="PR00415">
    <property type="entry name" value="ACONITASE"/>
</dbReference>
<dbReference type="Pfam" id="PF00330">
    <property type="entry name" value="Aconitase"/>
    <property type="match status" value="1"/>
</dbReference>
<dbReference type="SUPFAM" id="SSF53732">
    <property type="entry name" value="Aconitase iron-sulfur domain"/>
    <property type="match status" value="1"/>
</dbReference>
<dbReference type="InterPro" id="IPR006251">
    <property type="entry name" value="Homoacnase/IPMdehydase_lsu"/>
</dbReference>
<dbReference type="Proteomes" id="UP000768163">
    <property type="component" value="Unassembled WGS sequence"/>
</dbReference>
<dbReference type="EMBL" id="JAACQH010000065">
    <property type="protein sequence ID" value="NCS91469.1"/>
    <property type="molecule type" value="Genomic_DNA"/>
</dbReference>
<comment type="function">
    <text evidence="6">Catalyzes the isomerization between 2-isopropylmalate and 3-isopropylmalate, via the formation of 2-isopropylmaleate.</text>
</comment>
<dbReference type="Gene3D" id="3.30.499.10">
    <property type="entry name" value="Aconitase, domain 3"/>
    <property type="match status" value="2"/>
</dbReference>
<feature type="binding site" evidence="6">
    <location>
        <position position="298"/>
    </location>
    <ligand>
        <name>[4Fe-4S] cluster</name>
        <dbReference type="ChEBI" id="CHEBI:49883"/>
    </ligand>
</feature>
<dbReference type="PANTHER" id="PTHR43822:SF16">
    <property type="entry name" value="3-ISOPROPYLMALATE DEHYDRATASE LARGE SUBUNIT 2"/>
    <property type="match status" value="1"/>
</dbReference>
<dbReference type="GO" id="GO:0051539">
    <property type="term" value="F:4 iron, 4 sulfur cluster binding"/>
    <property type="evidence" value="ECO:0007669"/>
    <property type="project" value="UniProtKB-KW"/>
</dbReference>
<dbReference type="InterPro" id="IPR036008">
    <property type="entry name" value="Aconitase_4Fe-4S_dom"/>
</dbReference>
<dbReference type="EC" id="4.2.1.33" evidence="6"/>
<name>A0A8J7YUR9_9ARCH</name>
<evidence type="ECO:0000313" key="8">
    <source>
        <dbReference type="EMBL" id="NCN64874.1"/>
    </source>
</evidence>
<keyword evidence="5 6" id="KW-0456">Lyase</keyword>
<organism evidence="9 10">
    <name type="scientific">Candidatus Altarchaeum hamiconexum</name>
    <dbReference type="NCBI Taxonomy" id="1803513"/>
    <lineage>
        <taxon>Archaea</taxon>
        <taxon>Candidatus Altarchaeota</taxon>
        <taxon>Candidatus Altiarchaeia</taxon>
        <taxon>Candidatus Altarchaeales</taxon>
        <taxon>Candidatus Altarchaeaceae</taxon>
        <taxon>Candidatus Altarchaeum</taxon>
    </lineage>
</organism>
<evidence type="ECO:0000313" key="9">
    <source>
        <dbReference type="EMBL" id="NCS91469.1"/>
    </source>
</evidence>
<keyword evidence="2 6" id="KW-0479">Metal-binding</keyword>
<evidence type="ECO:0000256" key="5">
    <source>
        <dbReference type="ARBA" id="ARBA00023239"/>
    </source>
</evidence>
<reference evidence="9" key="1">
    <citation type="submission" date="2019-11" db="EMBL/GenBank/DDBJ databases">
        <title>Lipid analysis of CO2-rich subsurface aquifers suggests an autotrophy-based deep biosphere with lysolipids enriched in CPR bacteria.</title>
        <authorList>
            <person name="Probst A.J."/>
            <person name="Elling F.J."/>
            <person name="Castelle C.J."/>
            <person name="Zhu Q."/>
            <person name="Elvert M."/>
            <person name="Birarda G."/>
            <person name="Holman H.-Y."/>
            <person name="Lane K.R."/>
            <person name="Ladd B."/>
            <person name="Ryan M.C."/>
            <person name="Woyke T."/>
            <person name="Hinrichs K.-U."/>
            <person name="Banfield J.F."/>
        </authorList>
    </citation>
    <scope>NUCLEOTIDE SEQUENCE</scope>
    <source>
        <strain evidence="8">CG_2015-01_33_1645</strain>
        <strain evidence="9">CG_2015-04_33_537</strain>
    </source>
</reference>
<accession>A0A8J7YUR9</accession>
<dbReference type="InterPro" id="IPR001030">
    <property type="entry name" value="Acoase/IPM_deHydtase_lsu_aba"/>
</dbReference>
<comment type="pathway">
    <text evidence="6">Amino-acid biosynthesis; L-leucine biosynthesis; L-leucine from 3-methyl-2-oxobutanoate: step 2/4.</text>
</comment>
<dbReference type="InterPro" id="IPR011826">
    <property type="entry name" value="HAcnase/IPMdehydase_lsu_prok"/>
</dbReference>
<dbReference type="NCBIfam" id="TIGR01343">
    <property type="entry name" value="hacA_fam"/>
    <property type="match status" value="1"/>
</dbReference>
<keyword evidence="1 6" id="KW-0004">4Fe-4S</keyword>
<comment type="similarity">
    <text evidence="6">Belongs to the aconitase/IPM isomerase family. LeuC type 2 subfamily.</text>
</comment>
<keyword evidence="6" id="KW-0100">Branched-chain amino acid biosynthesis</keyword>
<keyword evidence="3 6" id="KW-0408">Iron</keyword>
<comment type="caution">
    <text evidence="9">The sequence shown here is derived from an EMBL/GenBank/DDBJ whole genome shotgun (WGS) entry which is preliminary data.</text>
</comment>
<keyword evidence="6" id="KW-0028">Amino-acid biosynthesis</keyword>
<feature type="domain" description="Aconitase/3-isopropylmalate dehydratase large subunit alpha/beta/alpha" evidence="7">
    <location>
        <begin position="8"/>
        <end position="282"/>
    </location>
</feature>
<evidence type="ECO:0000256" key="6">
    <source>
        <dbReference type="HAMAP-Rule" id="MF_01027"/>
    </source>
</evidence>
<dbReference type="EMBL" id="JAACVF010000054">
    <property type="protein sequence ID" value="NCN64874.1"/>
    <property type="molecule type" value="Genomic_DNA"/>
</dbReference>
<dbReference type="GO" id="GO:0009098">
    <property type="term" value="P:L-leucine biosynthetic process"/>
    <property type="evidence" value="ECO:0007669"/>
    <property type="project" value="UniProtKB-UniRule"/>
</dbReference>
<evidence type="ECO:0000256" key="4">
    <source>
        <dbReference type="ARBA" id="ARBA00023014"/>
    </source>
</evidence>
<keyword evidence="6" id="KW-0432">Leucine biosynthesis</keyword>
<comment type="catalytic activity">
    <reaction evidence="6">
        <text>(2R,3S)-3-isopropylmalate = (2S)-2-isopropylmalate</text>
        <dbReference type="Rhea" id="RHEA:32287"/>
        <dbReference type="ChEBI" id="CHEBI:1178"/>
        <dbReference type="ChEBI" id="CHEBI:35121"/>
        <dbReference type="EC" id="4.2.1.33"/>
    </reaction>
</comment>
<dbReference type="NCBIfam" id="TIGR02086">
    <property type="entry name" value="IPMI_arch"/>
    <property type="match status" value="1"/>
</dbReference>
<dbReference type="InterPro" id="IPR015931">
    <property type="entry name" value="Acnase/IPM_dHydase_lsu_aba_1/3"/>
</dbReference>
<protein>
    <recommendedName>
        <fullName evidence="6">3-isopropylmalate dehydratase large subunit</fullName>
        <ecNumber evidence="6">4.2.1.33</ecNumber>
    </recommendedName>
    <alternativeName>
        <fullName evidence="6">Alpha-IPM isomerase</fullName>
        <shortName evidence="6">IPMI</shortName>
    </alternativeName>
    <alternativeName>
        <fullName evidence="6">Isopropylmalate isomerase</fullName>
    </alternativeName>
</protein>
<dbReference type="Proteomes" id="UP000738826">
    <property type="component" value="Unassembled WGS sequence"/>
</dbReference>
<evidence type="ECO:0000256" key="1">
    <source>
        <dbReference type="ARBA" id="ARBA00022485"/>
    </source>
</evidence>
<dbReference type="UniPathway" id="UPA00048">
    <property type="reaction ID" value="UER00071"/>
</dbReference>
<dbReference type="PANTHER" id="PTHR43822">
    <property type="entry name" value="HOMOACONITASE, MITOCHONDRIAL-RELATED"/>
    <property type="match status" value="1"/>
</dbReference>
<dbReference type="PROSITE" id="PS01244">
    <property type="entry name" value="ACONITASE_2"/>
    <property type="match status" value="1"/>
</dbReference>
<evidence type="ECO:0000256" key="3">
    <source>
        <dbReference type="ARBA" id="ARBA00023004"/>
    </source>
</evidence>
<dbReference type="HAMAP" id="MF_01027">
    <property type="entry name" value="LeuC_type2"/>
    <property type="match status" value="1"/>
</dbReference>
<dbReference type="InterPro" id="IPR033941">
    <property type="entry name" value="IPMI_cat"/>
</dbReference>
<dbReference type="GO" id="GO:0003861">
    <property type="term" value="F:3-isopropylmalate dehydratase activity"/>
    <property type="evidence" value="ECO:0007669"/>
    <property type="project" value="UniProtKB-UniRule"/>
</dbReference>
<evidence type="ECO:0000259" key="7">
    <source>
        <dbReference type="Pfam" id="PF00330"/>
    </source>
</evidence>